<reference evidence="1" key="1">
    <citation type="journal article" date="2021" name="Proc. Natl. Acad. Sci. U.S.A.">
        <title>A Catalog of Tens of Thousands of Viruses from Human Metagenomes Reveals Hidden Associations with Chronic Diseases.</title>
        <authorList>
            <person name="Tisza M.J."/>
            <person name="Buck C.B."/>
        </authorList>
    </citation>
    <scope>NUCLEOTIDE SEQUENCE</scope>
    <source>
        <strain evidence="1">CtLqe90</strain>
    </source>
</reference>
<protein>
    <submittedName>
        <fullName evidence="1">Uncharacterized protein</fullName>
    </submittedName>
</protein>
<proteinExistence type="predicted"/>
<name>A0A8S5Q268_9CAUD</name>
<dbReference type="EMBL" id="BK015564">
    <property type="protein sequence ID" value="DAE13398.1"/>
    <property type="molecule type" value="Genomic_DNA"/>
</dbReference>
<organism evidence="1">
    <name type="scientific">Siphoviridae sp. ctLqe90</name>
    <dbReference type="NCBI Taxonomy" id="2825456"/>
    <lineage>
        <taxon>Viruses</taxon>
        <taxon>Duplodnaviria</taxon>
        <taxon>Heunggongvirae</taxon>
        <taxon>Uroviricota</taxon>
        <taxon>Caudoviricetes</taxon>
    </lineage>
</organism>
<evidence type="ECO:0000313" key="1">
    <source>
        <dbReference type="EMBL" id="DAE13398.1"/>
    </source>
</evidence>
<accession>A0A8S5Q268</accession>
<sequence length="35" mass="4135">MLIRPPPFSYFVHVCFLQKQILYHSSFLFLCKGAC</sequence>